<sequence length="168" mass="18086">MGALLVGCAHVSRPMRLISDSRGAQVGAVCAKCSHFTQNAPKPRALCAKRRVLGCTACECLDAAQDPYPKPLVTGAQGTCTTRNTRNAPIAPCFCPERSHSGRTMCEHAPFHTNRTHLALGIAQRGLTWVRSVRKPTWSAKRGAQARAGCPFRWLAPGVSGQFMFTAP</sequence>
<accession>A0A2A9DNN3</accession>
<dbReference type="Proteomes" id="UP000221653">
    <property type="component" value="Unassembled WGS sequence"/>
</dbReference>
<gene>
    <name evidence="1" type="ORF">ATK06_0585</name>
</gene>
<dbReference type="STRING" id="1724.GCA_001044175_01464"/>
<dbReference type="EMBL" id="PDJF01000001">
    <property type="protein sequence ID" value="PFG27519.1"/>
    <property type="molecule type" value="Genomic_DNA"/>
</dbReference>
<dbReference type="AlphaFoldDB" id="A0A2A9DNN3"/>
<organism evidence="1 2">
    <name type="scientific">Corynebacterium renale</name>
    <dbReference type="NCBI Taxonomy" id="1724"/>
    <lineage>
        <taxon>Bacteria</taxon>
        <taxon>Bacillati</taxon>
        <taxon>Actinomycetota</taxon>
        <taxon>Actinomycetes</taxon>
        <taxon>Mycobacteriales</taxon>
        <taxon>Corynebacteriaceae</taxon>
        <taxon>Corynebacterium</taxon>
    </lineage>
</organism>
<protein>
    <submittedName>
        <fullName evidence="1">Uncharacterized protein</fullName>
    </submittedName>
</protein>
<comment type="caution">
    <text evidence="1">The sequence shown here is derived from an EMBL/GenBank/DDBJ whole genome shotgun (WGS) entry which is preliminary data.</text>
</comment>
<reference evidence="1 2" key="1">
    <citation type="submission" date="2017-10" db="EMBL/GenBank/DDBJ databases">
        <title>Sequencing the genomes of 1000 actinobacteria strains.</title>
        <authorList>
            <person name="Klenk H.-P."/>
        </authorList>
    </citation>
    <scope>NUCLEOTIDE SEQUENCE [LARGE SCALE GENOMIC DNA]</scope>
    <source>
        <strain evidence="1 2">DSM 20688</strain>
    </source>
</reference>
<proteinExistence type="predicted"/>
<evidence type="ECO:0000313" key="2">
    <source>
        <dbReference type="Proteomes" id="UP000221653"/>
    </source>
</evidence>
<name>A0A2A9DNN3_9CORY</name>
<keyword evidence="2" id="KW-1185">Reference proteome</keyword>
<evidence type="ECO:0000313" key="1">
    <source>
        <dbReference type="EMBL" id="PFG27519.1"/>
    </source>
</evidence>